<evidence type="ECO:0000313" key="2">
    <source>
        <dbReference type="Proteomes" id="UP001501803"/>
    </source>
</evidence>
<dbReference type="EMBL" id="BAABCN010000010">
    <property type="protein sequence ID" value="GAA3886507.1"/>
    <property type="molecule type" value="Genomic_DNA"/>
</dbReference>
<dbReference type="SUPFAM" id="SSF53850">
    <property type="entry name" value="Periplasmic binding protein-like II"/>
    <property type="match status" value="1"/>
</dbReference>
<name>A0ABP7KS61_9MICO</name>
<comment type="caution">
    <text evidence="1">The sequence shown here is derived from an EMBL/GenBank/DDBJ whole genome shotgun (WGS) entry which is preliminary data.</text>
</comment>
<accession>A0ABP7KS61</accession>
<dbReference type="RefSeq" id="WP_345068308.1">
    <property type="nucleotide sequence ID" value="NZ_BAABCN010000010.1"/>
</dbReference>
<keyword evidence="2" id="KW-1185">Reference proteome</keyword>
<reference evidence="2" key="1">
    <citation type="journal article" date="2019" name="Int. J. Syst. Evol. Microbiol.">
        <title>The Global Catalogue of Microorganisms (GCM) 10K type strain sequencing project: providing services to taxonomists for standard genome sequencing and annotation.</title>
        <authorList>
            <consortium name="The Broad Institute Genomics Platform"/>
            <consortium name="The Broad Institute Genome Sequencing Center for Infectious Disease"/>
            <person name="Wu L."/>
            <person name="Ma J."/>
        </authorList>
    </citation>
    <scope>NUCLEOTIDE SEQUENCE [LARGE SCALE GENOMIC DNA]</scope>
    <source>
        <strain evidence="2">JCM 17021</strain>
    </source>
</reference>
<gene>
    <name evidence="1" type="ORF">GCM10022381_30780</name>
</gene>
<sequence length="327" mass="36606">MKKTVTLACGDYDRTSALSTGRVQAEGLELNVLNLPVEEIFYRTAVYGEFDVSEMSLSSYTLTLERKREFVAIPVFPSRAFRHNGVYVNADAGINTPKDLIGKTVGVAEYQMTATVWIRGFLAEDYGVPVDSVAYRTGGLHSPGRHEKIAITPPGIDIAPIAEGRTLAEMLVSGEIDALHTPRVPQPYLDGNPKVRRLWENTEEEELAYFQRTGIFPIMHVVVIRRDVYEANRWMASSLVKAFTAAKQLVTDRAEETAALSSMLPFSYLAARKAREVMGDDYWSYGLEPNRATLAAFLRYSYDQGLITKHYEPEDLFAPETLTSFVI</sequence>
<evidence type="ECO:0000313" key="1">
    <source>
        <dbReference type="EMBL" id="GAA3886507.1"/>
    </source>
</evidence>
<dbReference type="Proteomes" id="UP001501803">
    <property type="component" value="Unassembled WGS sequence"/>
</dbReference>
<dbReference type="Gene3D" id="3.40.190.10">
    <property type="entry name" value="Periplasmic binding protein-like II"/>
    <property type="match status" value="3"/>
</dbReference>
<protein>
    <submittedName>
        <fullName evidence="1">ABC transporter substrate-binding protein</fullName>
    </submittedName>
</protein>
<organism evidence="1 2">
    <name type="scientific">Leifsonia kafniensis</name>
    <dbReference type="NCBI Taxonomy" id="475957"/>
    <lineage>
        <taxon>Bacteria</taxon>
        <taxon>Bacillati</taxon>
        <taxon>Actinomycetota</taxon>
        <taxon>Actinomycetes</taxon>
        <taxon>Micrococcales</taxon>
        <taxon>Microbacteriaceae</taxon>
        <taxon>Leifsonia</taxon>
    </lineage>
</organism>
<proteinExistence type="predicted"/>